<evidence type="ECO:0000313" key="2">
    <source>
        <dbReference type="EMBL" id="OBY63903.1"/>
    </source>
</evidence>
<evidence type="ECO:0000313" key="3">
    <source>
        <dbReference type="Proteomes" id="UP000092612"/>
    </source>
</evidence>
<keyword evidence="3" id="KW-1185">Reference proteome</keyword>
<proteinExistence type="predicted"/>
<sequence length="457" mass="51842">MKKIIFLLFIVWLQKTVAQNRQILYNFAELPQTQLLNPAAETNYKFYVGIPLLSGFSTDVGSTGLVLTDLFAKDNIDINDKISAAFSKLSTEDFVKINTQIEVFSGGYRLNDKINFSFGFYEEVDGIGYFAKDVYDLYSEGNSAHLNRSFSVSKIRYKLDVLGVLHFGVSKKIDEKLTIGGRFKIYSSALNVESNNNTGTFTTIEGENNLYTHYFNNLNANFRTSGLVNAETNKYNRDAAEYVKNTFLAGNLGLGFDAGFTYRVSPQLEFSGSILDVGFISHSKNVKTTIVNGDFVFEGINFLFGEDNINYWNEIDERFDEELPREDNQETYISWRPTKINAAVKYSFGEKRSKVCYDNRYKDFYTDAIGVQLFSVFRPLRPQLALTAFYEKSLSNKIHTKFTYTIDDISFANLGAGLSMQFGKVNFYGMFDNILSYKNLSSANSVSLQLGINLIFN</sequence>
<comment type="caution">
    <text evidence="2">The sequence shown here is derived from an EMBL/GenBank/DDBJ whole genome shotgun (WGS) entry which is preliminary data.</text>
</comment>
<accession>A0A1B8TW82</accession>
<name>A0A1B8TW82_9FLAO</name>
<dbReference type="EMBL" id="LSFL01000035">
    <property type="protein sequence ID" value="OBY63903.1"/>
    <property type="molecule type" value="Genomic_DNA"/>
</dbReference>
<dbReference type="Gene3D" id="2.40.160.60">
    <property type="entry name" value="Outer membrane protein transport protein (OMPP1/FadL/TodX)"/>
    <property type="match status" value="1"/>
</dbReference>
<reference evidence="3" key="1">
    <citation type="submission" date="2016-02" db="EMBL/GenBank/DDBJ databases">
        <title>Paenibacillus sp. LPB0068, isolated from Crassostrea gigas.</title>
        <authorList>
            <person name="Shin S.-K."/>
            <person name="Yi H."/>
        </authorList>
    </citation>
    <scope>NUCLEOTIDE SEQUENCE [LARGE SCALE GENOMIC DNA]</scope>
    <source>
        <strain evidence="3">KCTC 23969</strain>
    </source>
</reference>
<dbReference type="KEGG" id="prn:BW723_01655"/>
<dbReference type="AlphaFoldDB" id="A0A1B8TW82"/>
<dbReference type="InterPro" id="IPR043781">
    <property type="entry name" value="DUF5723"/>
</dbReference>
<dbReference type="STRING" id="996801.BW723_01655"/>
<dbReference type="Proteomes" id="UP000092612">
    <property type="component" value="Unassembled WGS sequence"/>
</dbReference>
<protein>
    <recommendedName>
        <fullName evidence="1">DUF5723 domain-containing protein</fullName>
    </recommendedName>
</protein>
<dbReference type="Pfam" id="PF18990">
    <property type="entry name" value="DUF5723"/>
    <property type="match status" value="1"/>
</dbReference>
<dbReference type="RefSeq" id="WP_068363235.1">
    <property type="nucleotide sequence ID" value="NZ_CP019337.1"/>
</dbReference>
<dbReference type="OrthoDB" id="975426at2"/>
<gene>
    <name evidence="2" type="ORF">LPB301_14045</name>
</gene>
<feature type="domain" description="DUF5723" evidence="1">
    <location>
        <begin position="38"/>
        <end position="432"/>
    </location>
</feature>
<evidence type="ECO:0000259" key="1">
    <source>
        <dbReference type="Pfam" id="PF18990"/>
    </source>
</evidence>
<organism evidence="2 3">
    <name type="scientific">Polaribacter reichenbachii</name>
    <dbReference type="NCBI Taxonomy" id="996801"/>
    <lineage>
        <taxon>Bacteria</taxon>
        <taxon>Pseudomonadati</taxon>
        <taxon>Bacteroidota</taxon>
        <taxon>Flavobacteriia</taxon>
        <taxon>Flavobacteriales</taxon>
        <taxon>Flavobacteriaceae</taxon>
    </lineage>
</organism>